<dbReference type="Proteomes" id="UP001152300">
    <property type="component" value="Unassembled WGS sequence"/>
</dbReference>
<keyword evidence="3" id="KW-1185">Reference proteome</keyword>
<evidence type="ECO:0000313" key="3">
    <source>
        <dbReference type="Proteomes" id="UP001152300"/>
    </source>
</evidence>
<proteinExistence type="predicted"/>
<keyword evidence="1" id="KW-0472">Membrane</keyword>
<feature type="transmembrane region" description="Helical" evidence="1">
    <location>
        <begin position="12"/>
        <end position="29"/>
    </location>
</feature>
<reference evidence="2" key="1">
    <citation type="submission" date="2022-11" db="EMBL/GenBank/DDBJ databases">
        <title>Genome Resource of Sclerotinia nivalis Strain SnTB1, a Plant Pathogen Isolated from American Ginseng.</title>
        <authorList>
            <person name="Fan S."/>
        </authorList>
    </citation>
    <scope>NUCLEOTIDE SEQUENCE</scope>
    <source>
        <strain evidence="2">SnTB1</strain>
    </source>
</reference>
<sequence length="156" mass="17571">MQTYPKLDSASLLLILTSYINLLRLYVVLCSHIQDFLKEISDNDDPSLCPLPGLSFCSFPLRKPQSGNLQTTILIQIITSLFERIERLLGLPGEFRINSGESAPNGLLSDEEFVDIVRLVFRTQESGQSESRRGGVKALRRHLEEIKQLLKNSIAL</sequence>
<evidence type="ECO:0000256" key="1">
    <source>
        <dbReference type="SAM" id="Phobius"/>
    </source>
</evidence>
<accession>A0A9X0DRL8</accession>
<protein>
    <submittedName>
        <fullName evidence="2">Uncharacterized protein</fullName>
    </submittedName>
</protein>
<dbReference type="AlphaFoldDB" id="A0A9X0DRL8"/>
<organism evidence="2 3">
    <name type="scientific">Sclerotinia nivalis</name>
    <dbReference type="NCBI Taxonomy" id="352851"/>
    <lineage>
        <taxon>Eukaryota</taxon>
        <taxon>Fungi</taxon>
        <taxon>Dikarya</taxon>
        <taxon>Ascomycota</taxon>
        <taxon>Pezizomycotina</taxon>
        <taxon>Leotiomycetes</taxon>
        <taxon>Helotiales</taxon>
        <taxon>Sclerotiniaceae</taxon>
        <taxon>Sclerotinia</taxon>
    </lineage>
</organism>
<comment type="caution">
    <text evidence="2">The sequence shown here is derived from an EMBL/GenBank/DDBJ whole genome shotgun (WGS) entry which is preliminary data.</text>
</comment>
<evidence type="ECO:0000313" key="2">
    <source>
        <dbReference type="EMBL" id="KAJ8070563.1"/>
    </source>
</evidence>
<dbReference type="OrthoDB" id="4222821at2759"/>
<gene>
    <name evidence="2" type="ORF">OCU04_000937</name>
</gene>
<name>A0A9X0DRL8_9HELO</name>
<keyword evidence="1" id="KW-0812">Transmembrane</keyword>
<keyword evidence="1" id="KW-1133">Transmembrane helix</keyword>
<dbReference type="EMBL" id="JAPEIS010000001">
    <property type="protein sequence ID" value="KAJ8070563.1"/>
    <property type="molecule type" value="Genomic_DNA"/>
</dbReference>